<accession>A0ABW8YNK0</accession>
<proteinExistence type="predicted"/>
<sequence>MLIQRYELRAKDGAQAALQDRLEAMARWLIRRGGCTRVEILSHIAEPECLSLVEYWPDEECRRAAGIAMDRAMLQGIKDASVSIDQHGLRRHYLAQSRSAIEQAAGDVEAA</sequence>
<keyword evidence="2" id="KW-0503">Monooxygenase</keyword>
<keyword evidence="2" id="KW-0560">Oxidoreductase</keyword>
<gene>
    <name evidence="2" type="ORF">ABS767_12860</name>
</gene>
<name>A0ABW8YNK0_9SPHN</name>
<comment type="caution">
    <text evidence="2">The sequence shown here is derived from an EMBL/GenBank/DDBJ whole genome shotgun (WGS) entry which is preliminary data.</text>
</comment>
<dbReference type="SUPFAM" id="SSF54909">
    <property type="entry name" value="Dimeric alpha+beta barrel"/>
    <property type="match status" value="1"/>
</dbReference>
<dbReference type="Pfam" id="PF03992">
    <property type="entry name" value="ABM"/>
    <property type="match status" value="1"/>
</dbReference>
<reference evidence="2 3" key="1">
    <citation type="submission" date="2024-06" db="EMBL/GenBank/DDBJ databases">
        <authorList>
            <person name="Kaempfer P."/>
            <person name="Viver T."/>
        </authorList>
    </citation>
    <scope>NUCLEOTIDE SEQUENCE [LARGE SCALE GENOMIC DNA]</scope>
    <source>
        <strain evidence="2 3">ST-64</strain>
    </source>
</reference>
<dbReference type="InterPro" id="IPR007138">
    <property type="entry name" value="ABM_dom"/>
</dbReference>
<dbReference type="RefSeq" id="WP_408078960.1">
    <property type="nucleotide sequence ID" value="NZ_JBELQC010000002.1"/>
</dbReference>
<organism evidence="2 3">
    <name type="scientific">Sphingomonas plantiphila</name>
    <dbReference type="NCBI Taxonomy" id="3163295"/>
    <lineage>
        <taxon>Bacteria</taxon>
        <taxon>Pseudomonadati</taxon>
        <taxon>Pseudomonadota</taxon>
        <taxon>Alphaproteobacteria</taxon>
        <taxon>Sphingomonadales</taxon>
        <taxon>Sphingomonadaceae</taxon>
        <taxon>Sphingomonas</taxon>
    </lineage>
</organism>
<evidence type="ECO:0000313" key="2">
    <source>
        <dbReference type="EMBL" id="MFL9841858.1"/>
    </source>
</evidence>
<feature type="domain" description="ABM" evidence="1">
    <location>
        <begin position="1"/>
        <end position="61"/>
    </location>
</feature>
<dbReference type="Proteomes" id="UP001629244">
    <property type="component" value="Unassembled WGS sequence"/>
</dbReference>
<protein>
    <submittedName>
        <fullName evidence="2">Antibiotic biosynthesis monooxygenase</fullName>
    </submittedName>
</protein>
<dbReference type="GO" id="GO:0004497">
    <property type="term" value="F:monooxygenase activity"/>
    <property type="evidence" value="ECO:0007669"/>
    <property type="project" value="UniProtKB-KW"/>
</dbReference>
<evidence type="ECO:0000313" key="3">
    <source>
        <dbReference type="Proteomes" id="UP001629244"/>
    </source>
</evidence>
<dbReference type="EMBL" id="JBELQC010000002">
    <property type="protein sequence ID" value="MFL9841858.1"/>
    <property type="molecule type" value="Genomic_DNA"/>
</dbReference>
<dbReference type="InterPro" id="IPR011008">
    <property type="entry name" value="Dimeric_a/b-barrel"/>
</dbReference>
<keyword evidence="3" id="KW-1185">Reference proteome</keyword>
<evidence type="ECO:0000259" key="1">
    <source>
        <dbReference type="Pfam" id="PF03992"/>
    </source>
</evidence>